<reference evidence="5 6" key="1">
    <citation type="submission" date="2016-10" db="EMBL/GenBank/DDBJ databases">
        <authorList>
            <person name="Varghese N."/>
            <person name="Submissions S."/>
        </authorList>
    </citation>
    <scope>NUCLEOTIDE SEQUENCE [LARGE SCALE GENOMIC DNA]</scope>
    <source>
        <strain evidence="5 6">DSM 1741</strain>
    </source>
</reference>
<feature type="transmembrane region" description="Helical" evidence="1">
    <location>
        <begin position="52"/>
        <end position="70"/>
    </location>
</feature>
<feature type="domain" description="Type VI secretion system component TssM1 N-terminal" evidence="4">
    <location>
        <begin position="199"/>
        <end position="448"/>
    </location>
</feature>
<dbReference type="InterPro" id="IPR053156">
    <property type="entry name" value="T6SS_TssM-like"/>
</dbReference>
<evidence type="ECO:0000259" key="2">
    <source>
        <dbReference type="Pfam" id="PF06744"/>
    </source>
</evidence>
<dbReference type="EMBL" id="FOTO01000010">
    <property type="protein sequence ID" value="SFL95494.1"/>
    <property type="molecule type" value="Genomic_DNA"/>
</dbReference>
<proteinExistence type="predicted"/>
<dbReference type="OrthoDB" id="9758229at2"/>
<evidence type="ECO:0000313" key="5">
    <source>
        <dbReference type="EMBL" id="SFL95494.1"/>
    </source>
</evidence>
<keyword evidence="1" id="KW-0812">Transmembrane</keyword>
<protein>
    <submittedName>
        <fullName evidence="5">Type VI secretion system protein ImpL</fullName>
    </submittedName>
</protein>
<dbReference type="AlphaFoldDB" id="A0A8G2C4B5"/>
<sequence length="1185" mass="133885">MIRRCCNFLLKTLKTPWVQGLICALLLVMVLWVAGPLVAVAGHVFFESTTSRLVGTLVIVFIWGLMVAILSSRQRRREAADPEIATRKEKDAALQDRLREDFRHIRHTIKTAIKTVTTSNFYGPTSRSRYALPWYMVLGPENCGKTSLLLNSGLQFPLNEQADRHLYKLKSTGKIEVLFANQAVFIDTPGFYAQCNQESREHGLWTYLLRRLFRERPAKALNGIIVCVSMRDMLDGDTARREHLARTIRTRLGEVLKNLRSYTPVYLVFTKCDAVPGFAQFFAHLSRNEREQIFGCPARSSAMDLDATRQELHELMQTLNAQIITKIHQERDCLARARMFRFPQELAALGSRIEDLIFEAFGPSRYHRPVMFRGFFFSSALSSSDVMTGAAREGELAYQSGFQSFLGDYAKGFFLLRLLEGFVIPEAGLADADREHIWMLRFRRFGTQLAAGIVLIAGVSLLAFSFKDNFRRMELLEVMSNDFKREQQAHLEAGDALKILPELAPLEKALTVYDRHQDPFLSRRMGLYQGDVFEGATRRAYTGVLNARLLPRVREMAVNTMGESLDDLGALKSALRAYLMLCQPEKLSERFLKEWLETRWAELYPEGVADQRMLMRHMSFLIEEGISPVSPDEETLAKARTALLKKPLSHLAYQQMKEEASEGGNSAFTFHGVFGGRISAFSGDTYAIPYLYTLEGFHEYIMERCPEIIKELTEDSWVFGPKSMLFSALDVEKISKDVRVLYFKDYARHWNQALQELRVFTPRSLVGAADLAEQLGSGVSPVVLMLRELRKNTTFVAREEQESGLESAVEDQAAKRGTRKLAGVAGTALAKAATESVLDVVAQARTKVAREALRDAQLVTQSFKHLDSLIDAEGNPAPALKGVHDAMRDAGLLFRRINDSNNRSKQLLAALQDIAEDRDDTLHSLSSAAERLPAPVRKWYSTVSTGGLKQMLAEAASIIDSVYHDSVLHVYNAGLKDLYPLRIDSELDANLVEFTNFFKKAGVFDVFHDTYIRPFVSKNGEIRPVLGCSLPISKESIEQLQRVRKIQDAFFVSDNDLGISFLIEPYALDVKLKQVELSHGSKMLSYWHGPVQGANFVWPLDAGQSPEASLAMTDVHAVRAFKEMRGDWAFFRLLQNGKVKLMEGNKCIVELYENGKWAQFLIQFRNKANPFDPEVCSFSLPETLF</sequence>
<keyword evidence="1" id="KW-1133">Transmembrane helix</keyword>
<gene>
    <name evidence="5" type="ORF">SAMN05421830_11018</name>
</gene>
<keyword evidence="6" id="KW-1185">Reference proteome</keyword>
<dbReference type="InterPro" id="IPR010623">
    <property type="entry name" value="IcmF_C"/>
</dbReference>
<evidence type="ECO:0000313" key="6">
    <source>
        <dbReference type="Proteomes" id="UP000199581"/>
    </source>
</evidence>
<evidence type="ECO:0000259" key="4">
    <source>
        <dbReference type="Pfam" id="PF14331"/>
    </source>
</evidence>
<dbReference type="InterPro" id="IPR025743">
    <property type="entry name" value="TssM1_N"/>
</dbReference>
<evidence type="ECO:0000259" key="3">
    <source>
        <dbReference type="Pfam" id="PF06761"/>
    </source>
</evidence>
<dbReference type="InterPro" id="IPR017731">
    <property type="entry name" value="TssM1-like"/>
</dbReference>
<feature type="transmembrane region" description="Helical" evidence="1">
    <location>
        <begin position="449"/>
        <end position="466"/>
    </location>
</feature>
<dbReference type="Pfam" id="PF06761">
    <property type="entry name" value="IcmF-related"/>
    <property type="match status" value="1"/>
</dbReference>
<dbReference type="NCBIfam" id="TIGR03348">
    <property type="entry name" value="VI_IcmF"/>
    <property type="match status" value="1"/>
</dbReference>
<dbReference type="PANTHER" id="PTHR36153">
    <property type="entry name" value="INNER MEMBRANE PROTEIN-RELATED"/>
    <property type="match status" value="1"/>
</dbReference>
<comment type="caution">
    <text evidence="5">The sequence shown here is derived from an EMBL/GenBank/DDBJ whole genome shotgun (WGS) entry which is preliminary data.</text>
</comment>
<dbReference type="SUPFAM" id="SSF52540">
    <property type="entry name" value="P-loop containing nucleoside triphosphate hydrolases"/>
    <property type="match status" value="1"/>
</dbReference>
<feature type="transmembrane region" description="Helical" evidence="1">
    <location>
        <begin position="21"/>
        <end position="46"/>
    </location>
</feature>
<feature type="domain" description="Type VI secretion system IcmF C-terminal" evidence="2">
    <location>
        <begin position="1061"/>
        <end position="1164"/>
    </location>
</feature>
<dbReference type="Proteomes" id="UP000199581">
    <property type="component" value="Unassembled WGS sequence"/>
</dbReference>
<dbReference type="InterPro" id="IPR027417">
    <property type="entry name" value="P-loop_NTPase"/>
</dbReference>
<keyword evidence="1" id="KW-0472">Membrane</keyword>
<dbReference type="InterPro" id="IPR009612">
    <property type="entry name" value="IcmF-rel"/>
</dbReference>
<dbReference type="Pfam" id="PF06744">
    <property type="entry name" value="IcmF_C"/>
    <property type="match status" value="1"/>
</dbReference>
<dbReference type="PANTHER" id="PTHR36153:SF1">
    <property type="entry name" value="TYPE VI SECRETION SYSTEM COMPONENT TSSM1"/>
    <property type="match status" value="1"/>
</dbReference>
<dbReference type="Gene3D" id="3.40.50.300">
    <property type="entry name" value="P-loop containing nucleotide triphosphate hydrolases"/>
    <property type="match status" value="1"/>
</dbReference>
<dbReference type="Pfam" id="PF14331">
    <property type="entry name" value="IcmF-related_N"/>
    <property type="match status" value="1"/>
</dbReference>
<accession>A0A8G2C4B5</accession>
<dbReference type="RefSeq" id="WP_092193191.1">
    <property type="nucleotide sequence ID" value="NZ_FOTO01000010.1"/>
</dbReference>
<feature type="domain" description="IcmF-related" evidence="3">
    <location>
        <begin position="500"/>
        <end position="794"/>
    </location>
</feature>
<evidence type="ECO:0000256" key="1">
    <source>
        <dbReference type="SAM" id="Phobius"/>
    </source>
</evidence>
<name>A0A8G2C4B5_DESNO</name>
<organism evidence="5 6">
    <name type="scientific">Desulfomicrobium norvegicum (strain DSM 1741 / NCIMB 8310)</name>
    <name type="common">Desulfovibrio baculatus (strain Norway 4)</name>
    <name type="synonym">Desulfovibrio desulfuricans (strain Norway 4)</name>
    <dbReference type="NCBI Taxonomy" id="52561"/>
    <lineage>
        <taxon>Bacteria</taxon>
        <taxon>Pseudomonadati</taxon>
        <taxon>Thermodesulfobacteriota</taxon>
        <taxon>Desulfovibrionia</taxon>
        <taxon>Desulfovibrionales</taxon>
        <taxon>Desulfomicrobiaceae</taxon>
        <taxon>Desulfomicrobium</taxon>
    </lineage>
</organism>